<name>W9WGV1_9EURO</name>
<accession>W9WGV1</accession>
<comment type="cofactor">
    <cofactor evidence="1">
        <name>FAD</name>
        <dbReference type="ChEBI" id="CHEBI:57692"/>
    </cofactor>
</comment>
<dbReference type="eggNOG" id="KOG3855">
    <property type="taxonomic scope" value="Eukaryota"/>
</dbReference>
<dbReference type="PRINTS" id="PR00420">
    <property type="entry name" value="RNGMNOXGNASE"/>
</dbReference>
<keyword evidence="2" id="KW-0285">Flavoprotein</keyword>
<evidence type="ECO:0000256" key="1">
    <source>
        <dbReference type="ARBA" id="ARBA00001974"/>
    </source>
</evidence>
<dbReference type="InterPro" id="IPR036188">
    <property type="entry name" value="FAD/NAD-bd_sf"/>
</dbReference>
<comment type="caution">
    <text evidence="6">The sequence shown here is derived from an EMBL/GenBank/DDBJ whole genome shotgun (WGS) entry which is preliminary data.</text>
</comment>
<dbReference type="Gene3D" id="3.30.9.10">
    <property type="entry name" value="D-Amino Acid Oxidase, subunit A, domain 2"/>
    <property type="match status" value="1"/>
</dbReference>
<proteinExistence type="predicted"/>
<dbReference type="PANTHER" id="PTHR43004:SF19">
    <property type="entry name" value="BINDING MONOOXYGENASE, PUTATIVE (JCVI)-RELATED"/>
    <property type="match status" value="1"/>
</dbReference>
<evidence type="ECO:0000259" key="5">
    <source>
        <dbReference type="Pfam" id="PF01494"/>
    </source>
</evidence>
<sequence>MPEPIEVPVVIIGGGSCGLSLSIFLSDHGVQHILFERHAGTSILPKAHIINQRTMEIFRQHGIADEIIAQGTPPRQLSQVVWQTSLAGDGPLDRKILGTIHTWGCKQGTERNNTYVRDAPHLPTNLPLLRSEPILRSIAETRNPGKVLFSHTVIDFEEKEDCVLVYVSNKDGTNSVYRAAYLVGADGGKMVGPKIGVEMEGPKGLRKIVSTHFKADLSEYWDDRTGIAHFCNPSLGLAMRSGSMLPLGPTWGRYSEEWQMHFAIGVDDPLFPREDAVARIRQLLKLPDLELEVLSLSNWVLERVLANKYCQGRVFIGGDSAHRHPPTTGLGLNTAVQDSQNLAWKLAYVLQGKADVSLLDTYEMERLPTGKINCDWALFTSQRHHVIAKAIGFEEGKPEANEAHFLNMFDEGSEIGKASRAYLQYVIDGQKVEFAAHEMDLGFVYPQGSFVPDGTVQPPRDPMHQHYTPTTRPGHRLPHAWLDCRGTMISTHDLVGTAADFLLITDRDGAEWVDAARKAAKARSIGLRVAQIVAPMDRPLVEEYVDLELQWAEVKGVGAKGAVLVRPDNIVAWRSSGPGSAQDIASAFDQILGRRGKVTLNGVN</sequence>
<dbReference type="Proteomes" id="UP000019471">
    <property type="component" value="Unassembled WGS sequence"/>
</dbReference>
<evidence type="ECO:0000256" key="3">
    <source>
        <dbReference type="ARBA" id="ARBA00022827"/>
    </source>
</evidence>
<dbReference type="GO" id="GO:0071949">
    <property type="term" value="F:FAD binding"/>
    <property type="evidence" value="ECO:0007669"/>
    <property type="project" value="InterPro"/>
</dbReference>
<dbReference type="Pfam" id="PF21274">
    <property type="entry name" value="Rng_hyd_C"/>
    <property type="match status" value="1"/>
</dbReference>
<evidence type="ECO:0000313" key="6">
    <source>
        <dbReference type="EMBL" id="EXJ57739.1"/>
    </source>
</evidence>
<dbReference type="InterPro" id="IPR002938">
    <property type="entry name" value="FAD-bd"/>
</dbReference>
<dbReference type="Gene3D" id="3.40.30.120">
    <property type="match status" value="1"/>
</dbReference>
<evidence type="ECO:0000313" key="7">
    <source>
        <dbReference type="Proteomes" id="UP000019471"/>
    </source>
</evidence>
<feature type="domain" description="FAD-binding" evidence="5">
    <location>
        <begin position="6"/>
        <end position="375"/>
    </location>
</feature>
<dbReference type="Gene3D" id="3.50.50.60">
    <property type="entry name" value="FAD/NAD(P)-binding domain"/>
    <property type="match status" value="1"/>
</dbReference>
<dbReference type="GeneID" id="19197215"/>
<dbReference type="RefSeq" id="XP_007751288.1">
    <property type="nucleotide sequence ID" value="XM_007753098.1"/>
</dbReference>
<organism evidence="6 7">
    <name type="scientific">Cladophialophora psammophila CBS 110553</name>
    <dbReference type="NCBI Taxonomy" id="1182543"/>
    <lineage>
        <taxon>Eukaryota</taxon>
        <taxon>Fungi</taxon>
        <taxon>Dikarya</taxon>
        <taxon>Ascomycota</taxon>
        <taxon>Pezizomycotina</taxon>
        <taxon>Eurotiomycetes</taxon>
        <taxon>Chaetothyriomycetidae</taxon>
        <taxon>Chaetothyriales</taxon>
        <taxon>Herpotrichiellaceae</taxon>
        <taxon>Cladophialophora</taxon>
    </lineage>
</organism>
<dbReference type="HOGENOM" id="CLU_009665_14_0_1"/>
<dbReference type="OrthoDB" id="2690153at2759"/>
<keyword evidence="4" id="KW-0560">Oxidoreductase</keyword>
<keyword evidence="7" id="KW-1185">Reference proteome</keyword>
<evidence type="ECO:0000256" key="2">
    <source>
        <dbReference type="ARBA" id="ARBA00022630"/>
    </source>
</evidence>
<dbReference type="SUPFAM" id="SSF51905">
    <property type="entry name" value="FAD/NAD(P)-binding domain"/>
    <property type="match status" value="1"/>
</dbReference>
<dbReference type="InterPro" id="IPR050641">
    <property type="entry name" value="RIFMO-like"/>
</dbReference>
<dbReference type="STRING" id="1182543.W9WGV1"/>
<dbReference type="Pfam" id="PF01494">
    <property type="entry name" value="FAD_binding_3"/>
    <property type="match status" value="1"/>
</dbReference>
<evidence type="ECO:0000256" key="4">
    <source>
        <dbReference type="ARBA" id="ARBA00023002"/>
    </source>
</evidence>
<reference evidence="6 7" key="1">
    <citation type="submission" date="2013-03" db="EMBL/GenBank/DDBJ databases">
        <title>The Genome Sequence of Cladophialophora psammophila CBS 110553.</title>
        <authorList>
            <consortium name="The Broad Institute Genomics Platform"/>
            <person name="Cuomo C."/>
            <person name="de Hoog S."/>
            <person name="Gorbushina A."/>
            <person name="Walker B."/>
            <person name="Young S.K."/>
            <person name="Zeng Q."/>
            <person name="Gargeya S."/>
            <person name="Fitzgerald M."/>
            <person name="Haas B."/>
            <person name="Abouelleil A."/>
            <person name="Allen A.W."/>
            <person name="Alvarado L."/>
            <person name="Arachchi H.M."/>
            <person name="Berlin A.M."/>
            <person name="Chapman S.B."/>
            <person name="Gainer-Dewar J."/>
            <person name="Goldberg J."/>
            <person name="Griggs A."/>
            <person name="Gujja S."/>
            <person name="Hansen M."/>
            <person name="Howarth C."/>
            <person name="Imamovic A."/>
            <person name="Ireland A."/>
            <person name="Larimer J."/>
            <person name="McCowan C."/>
            <person name="Murphy C."/>
            <person name="Pearson M."/>
            <person name="Poon T.W."/>
            <person name="Priest M."/>
            <person name="Roberts A."/>
            <person name="Saif S."/>
            <person name="Shea T."/>
            <person name="Sisk P."/>
            <person name="Sykes S."/>
            <person name="Wortman J."/>
            <person name="Nusbaum C."/>
            <person name="Birren B."/>
        </authorList>
    </citation>
    <scope>NUCLEOTIDE SEQUENCE [LARGE SCALE GENOMIC DNA]</scope>
    <source>
        <strain evidence="6 7">CBS 110553</strain>
    </source>
</reference>
<keyword evidence="3" id="KW-0274">FAD</keyword>
<gene>
    <name evidence="6" type="ORF">A1O5_12529</name>
</gene>
<dbReference type="GO" id="GO:0016709">
    <property type="term" value="F:oxidoreductase activity, acting on paired donors, with incorporation or reduction of molecular oxygen, NAD(P)H as one donor, and incorporation of one atom of oxygen"/>
    <property type="evidence" value="ECO:0007669"/>
    <property type="project" value="UniProtKB-ARBA"/>
</dbReference>
<protein>
    <recommendedName>
        <fullName evidence="5">FAD-binding domain-containing protein</fullName>
    </recommendedName>
</protein>
<dbReference type="AlphaFoldDB" id="W9WGV1"/>
<dbReference type="PANTHER" id="PTHR43004">
    <property type="entry name" value="TRK SYSTEM POTASSIUM UPTAKE PROTEIN"/>
    <property type="match status" value="1"/>
</dbReference>
<dbReference type="EMBL" id="AMGX01000034">
    <property type="protein sequence ID" value="EXJ57739.1"/>
    <property type="molecule type" value="Genomic_DNA"/>
</dbReference>